<keyword evidence="2" id="KW-1185">Reference proteome</keyword>
<proteinExistence type="predicted"/>
<gene>
    <name evidence="1" type="ORF">IG193_06220</name>
</gene>
<name>A0A7L9FFF0_9CREN</name>
<protein>
    <submittedName>
        <fullName evidence="1">Uncharacterized protein</fullName>
    </submittedName>
</protein>
<dbReference type="KEGG" id="thel:IG193_06220"/>
<dbReference type="GeneID" id="59149474"/>
<sequence>MARLDEASLVNELQLTRPIVIRTTPGYEGEIIRAITRIASSRGLTMYVFSRGLCQGCCVSETSLLHALRRLLRKLDPFSHALLDKDIETLGGLISKYLVLSSEQWSASRESILNALLFSRRLTCDNENRQHNVECPEDALSAAILTEALNYEHSGRGSKALILYSCGEVFNERVFNRILSTNLHVKPVFLVANRSNTLALDKQGRTVMYTYDIPF</sequence>
<dbReference type="Proteomes" id="UP000594121">
    <property type="component" value="Chromosome"/>
</dbReference>
<organism evidence="1 2">
    <name type="scientific">Infirmifilum lucidum</name>
    <dbReference type="NCBI Taxonomy" id="2776706"/>
    <lineage>
        <taxon>Archaea</taxon>
        <taxon>Thermoproteota</taxon>
        <taxon>Thermoprotei</taxon>
        <taxon>Thermofilales</taxon>
        <taxon>Thermofilaceae</taxon>
        <taxon>Infirmifilum</taxon>
    </lineage>
</organism>
<evidence type="ECO:0000313" key="1">
    <source>
        <dbReference type="EMBL" id="QOJ78351.1"/>
    </source>
</evidence>
<dbReference type="AlphaFoldDB" id="A0A7L9FFF0"/>
<dbReference type="EMBL" id="CP062310">
    <property type="protein sequence ID" value="QOJ78351.1"/>
    <property type="molecule type" value="Genomic_DNA"/>
</dbReference>
<dbReference type="InParanoid" id="A0A7L9FFF0"/>
<accession>A0A7L9FFF0</accession>
<dbReference type="RefSeq" id="WP_192818323.1">
    <property type="nucleotide sequence ID" value="NZ_CP062310.1"/>
</dbReference>
<evidence type="ECO:0000313" key="2">
    <source>
        <dbReference type="Proteomes" id="UP000594121"/>
    </source>
</evidence>
<reference evidence="1 2" key="1">
    <citation type="submission" date="2020-10" db="EMBL/GenBank/DDBJ databases">
        <title>Thermofilum lucidum 3507LT sp. nov. a novel member of Thermofilaceae family isolated from Chile hot spring, and proposal of description order Thermofilales.</title>
        <authorList>
            <person name="Zayulina K.S."/>
            <person name="Elcheninov A.G."/>
            <person name="Toshchakov S.V."/>
            <person name="Kublanov I.V."/>
        </authorList>
    </citation>
    <scope>NUCLEOTIDE SEQUENCE [LARGE SCALE GENOMIC DNA]</scope>
    <source>
        <strain evidence="1 2">3507LT</strain>
    </source>
</reference>